<dbReference type="InterPro" id="IPR052254">
    <property type="entry name" value="CUL4-DDB1_E3_ligase_receptor"/>
</dbReference>
<accession>A0AAV8TGT3</accession>
<dbReference type="AlphaFoldDB" id="A0AAV8TGT3"/>
<keyword evidence="1 3" id="KW-0853">WD repeat</keyword>
<protein>
    <submittedName>
        <fullName evidence="5">Uncharacterized protein</fullName>
    </submittedName>
</protein>
<reference evidence="5 6" key="1">
    <citation type="submission" date="2021-09" db="EMBL/GenBank/DDBJ databases">
        <title>Genomic insights and catalytic innovation underlie evolution of tropane alkaloids biosynthesis.</title>
        <authorList>
            <person name="Wang Y.-J."/>
            <person name="Tian T."/>
            <person name="Huang J.-P."/>
            <person name="Huang S.-X."/>
        </authorList>
    </citation>
    <scope>NUCLEOTIDE SEQUENCE [LARGE SCALE GENOMIC DNA]</scope>
    <source>
        <strain evidence="5">KIB-2018</strain>
        <tissue evidence="5">Leaf</tissue>
    </source>
</reference>
<dbReference type="Proteomes" id="UP001159364">
    <property type="component" value="Linkage Group LG05"/>
</dbReference>
<dbReference type="PROSITE" id="PS50082">
    <property type="entry name" value="WD_REPEATS_2"/>
    <property type="match status" value="1"/>
</dbReference>
<feature type="region of interest" description="Disordered" evidence="4">
    <location>
        <begin position="21"/>
        <end position="47"/>
    </location>
</feature>
<keyword evidence="6" id="KW-1185">Reference proteome</keyword>
<dbReference type="SMART" id="SM00320">
    <property type="entry name" value="WD40"/>
    <property type="match status" value="2"/>
</dbReference>
<comment type="caution">
    <text evidence="5">The sequence shown here is derived from an EMBL/GenBank/DDBJ whole genome shotgun (WGS) entry which is preliminary data.</text>
</comment>
<evidence type="ECO:0000313" key="5">
    <source>
        <dbReference type="EMBL" id="KAJ8766000.1"/>
    </source>
</evidence>
<dbReference type="InterPro" id="IPR001680">
    <property type="entry name" value="WD40_rpt"/>
</dbReference>
<dbReference type="InterPro" id="IPR015943">
    <property type="entry name" value="WD40/YVTN_repeat-like_dom_sf"/>
</dbReference>
<proteinExistence type="predicted"/>
<gene>
    <name evidence="5" type="ORF">K2173_020516</name>
</gene>
<sequence length="499" mass="55799">MPKEIPGFYYDAAKNRYFPLRGPIPGSSSSSATRPRKQHIKRPTQAARRTSIKLLKSRELNGSQIAFGKKRCHFVEEYRKKHASQPTVWKYQETASMGDIALDHMQVFVQTSEGQTESDILVTGSSNGCMSLFEVGKVGEHFNDSVKFIPECVWPGDHIPAYGEAPSHLWKLFSLQFASRISCIKFPGKHFPRPTGDASRFRDVLITTLGSGPVGGCVRTLNLKEPFDFSQPPATWQMVKDVVSLDCTIWTADCNPNPIQAVIGTNRGAAVVDLERRAISWVCRSSSDILAQQLDQSGNVVLCGLRNGAIVTVDVRQKQERCAATVVTQKVPFPPGHHHTSSEQLLKLKGNIYPSCTMYMPSSICCLISLQMHDQYFLASSMDGSINLYDHRMIKRGPVQSYEGHVNSHHALQLEVDKSESFLLGGGEDCKIRLWSLKSGEMLFEEKIPNEVPSTVCWQSTERFAKIKPDQYKSFVPELQNGLGAWCGSREGIYYMSWP</sequence>
<keyword evidence="2" id="KW-0677">Repeat</keyword>
<feature type="repeat" description="WD" evidence="3">
    <location>
        <begin position="402"/>
        <end position="445"/>
    </location>
</feature>
<dbReference type="PANTHER" id="PTHR44472:SF1">
    <property type="entry name" value="DDB1 AND CUL4 ASSOCIATED FACTOR 4"/>
    <property type="match status" value="1"/>
</dbReference>
<dbReference type="SUPFAM" id="SSF50978">
    <property type="entry name" value="WD40 repeat-like"/>
    <property type="match status" value="1"/>
</dbReference>
<dbReference type="PANTHER" id="PTHR44472">
    <property type="entry name" value="DDB1- AND CUL4-ASSOCIATED FACTOR 4-RELATED"/>
    <property type="match status" value="1"/>
</dbReference>
<evidence type="ECO:0000256" key="1">
    <source>
        <dbReference type="ARBA" id="ARBA00022574"/>
    </source>
</evidence>
<evidence type="ECO:0000313" key="6">
    <source>
        <dbReference type="Proteomes" id="UP001159364"/>
    </source>
</evidence>
<organism evidence="5 6">
    <name type="scientific">Erythroxylum novogranatense</name>
    <dbReference type="NCBI Taxonomy" id="1862640"/>
    <lineage>
        <taxon>Eukaryota</taxon>
        <taxon>Viridiplantae</taxon>
        <taxon>Streptophyta</taxon>
        <taxon>Embryophyta</taxon>
        <taxon>Tracheophyta</taxon>
        <taxon>Spermatophyta</taxon>
        <taxon>Magnoliopsida</taxon>
        <taxon>eudicotyledons</taxon>
        <taxon>Gunneridae</taxon>
        <taxon>Pentapetalae</taxon>
        <taxon>rosids</taxon>
        <taxon>fabids</taxon>
        <taxon>Malpighiales</taxon>
        <taxon>Erythroxylaceae</taxon>
        <taxon>Erythroxylum</taxon>
    </lineage>
</organism>
<dbReference type="InterPro" id="IPR036322">
    <property type="entry name" value="WD40_repeat_dom_sf"/>
</dbReference>
<dbReference type="Pfam" id="PF23761">
    <property type="entry name" value="Beta-prop_DCAF4"/>
    <property type="match status" value="1"/>
</dbReference>
<name>A0AAV8TGT3_9ROSI</name>
<dbReference type="Gene3D" id="2.130.10.10">
    <property type="entry name" value="YVTN repeat-like/Quinoprotein amine dehydrogenase"/>
    <property type="match status" value="1"/>
</dbReference>
<evidence type="ECO:0000256" key="2">
    <source>
        <dbReference type="ARBA" id="ARBA00022737"/>
    </source>
</evidence>
<dbReference type="EMBL" id="JAIWQS010000005">
    <property type="protein sequence ID" value="KAJ8766000.1"/>
    <property type="molecule type" value="Genomic_DNA"/>
</dbReference>
<evidence type="ECO:0000256" key="4">
    <source>
        <dbReference type="SAM" id="MobiDB-lite"/>
    </source>
</evidence>
<evidence type="ECO:0000256" key="3">
    <source>
        <dbReference type="PROSITE-ProRule" id="PRU00221"/>
    </source>
</evidence>